<dbReference type="GO" id="GO:0016747">
    <property type="term" value="F:acyltransferase activity, transferring groups other than amino-acyl groups"/>
    <property type="evidence" value="ECO:0007669"/>
    <property type="project" value="InterPro"/>
</dbReference>
<reference evidence="4 5" key="1">
    <citation type="submission" date="2019-08" db="EMBL/GenBank/DDBJ databases">
        <title>Bacillus genomes from the desert of Cuatro Cienegas, Coahuila.</title>
        <authorList>
            <person name="Olmedo-Alvarez G."/>
        </authorList>
    </citation>
    <scope>NUCLEOTIDE SEQUENCE [LARGE SCALE GENOMIC DNA]</scope>
    <source>
        <strain evidence="4 5">CH446_14T</strain>
    </source>
</reference>
<comment type="caution">
    <text evidence="4">The sequence shown here is derived from an EMBL/GenBank/DDBJ whole genome shotgun (WGS) entry which is preliminary data.</text>
</comment>
<dbReference type="SUPFAM" id="SSF55729">
    <property type="entry name" value="Acyl-CoA N-acyltransferases (Nat)"/>
    <property type="match status" value="1"/>
</dbReference>
<dbReference type="EMBL" id="VTER01000026">
    <property type="protein sequence ID" value="TYS40010.1"/>
    <property type="molecule type" value="Genomic_DNA"/>
</dbReference>
<dbReference type="InterPro" id="IPR000182">
    <property type="entry name" value="GNAT_dom"/>
</dbReference>
<evidence type="ECO:0000313" key="4">
    <source>
        <dbReference type="EMBL" id="TYS40010.1"/>
    </source>
</evidence>
<dbReference type="Pfam" id="PF00583">
    <property type="entry name" value="Acetyltransf_1"/>
    <property type="match status" value="2"/>
</dbReference>
<dbReference type="InterPro" id="IPR050680">
    <property type="entry name" value="YpeA/RimI_acetyltransf"/>
</dbReference>
<evidence type="ECO:0000259" key="3">
    <source>
        <dbReference type="PROSITE" id="PS51186"/>
    </source>
</evidence>
<organism evidence="4 5">
    <name type="scientific">Bacillus infantis</name>
    <dbReference type="NCBI Taxonomy" id="324767"/>
    <lineage>
        <taxon>Bacteria</taxon>
        <taxon>Bacillati</taxon>
        <taxon>Bacillota</taxon>
        <taxon>Bacilli</taxon>
        <taxon>Bacillales</taxon>
        <taxon>Bacillaceae</taxon>
        <taxon>Bacillus</taxon>
    </lineage>
</organism>
<dbReference type="Proteomes" id="UP000322139">
    <property type="component" value="Unassembled WGS sequence"/>
</dbReference>
<name>A0A5D4QNT5_9BACI</name>
<gene>
    <name evidence="4" type="ORF">FZD51_25515</name>
</gene>
<evidence type="ECO:0000256" key="2">
    <source>
        <dbReference type="ARBA" id="ARBA00023315"/>
    </source>
</evidence>
<dbReference type="PROSITE" id="PS51186">
    <property type="entry name" value="GNAT"/>
    <property type="match status" value="2"/>
</dbReference>
<dbReference type="CDD" id="cd04301">
    <property type="entry name" value="NAT_SF"/>
    <property type="match status" value="2"/>
</dbReference>
<keyword evidence="1 4" id="KW-0808">Transferase</keyword>
<keyword evidence="2" id="KW-0012">Acyltransferase</keyword>
<dbReference type="InterPro" id="IPR016181">
    <property type="entry name" value="Acyl_CoA_acyltransferase"/>
</dbReference>
<dbReference type="AlphaFoldDB" id="A0A5D4QNT5"/>
<protein>
    <submittedName>
        <fullName evidence="4">GNAT family N-acetyltransferase</fullName>
    </submittedName>
</protein>
<dbReference type="RefSeq" id="WP_148977229.1">
    <property type="nucleotide sequence ID" value="NZ_JBNIKU010000029.1"/>
</dbReference>
<proteinExistence type="predicted"/>
<feature type="domain" description="N-acetyltransferase" evidence="3">
    <location>
        <begin position="140"/>
        <end position="274"/>
    </location>
</feature>
<dbReference type="PANTHER" id="PTHR43420">
    <property type="entry name" value="ACETYLTRANSFERASE"/>
    <property type="match status" value="1"/>
</dbReference>
<sequence length="274" mass="31330">MLTVRQLKDIKELQDICENHEEFRLKLNWDMLKSRNNETKTDFFTYQDERLTGFLALYPFGAKVEVCGMVHPQYRKKGIFTALLKQAEKQLASASEVLLNAPAESYAAKQLCKSLPCRYSFTEHQMKYVHSDTLSEKEGIEIRSATAGDADLCIQLDVVCFSLSEEDATLFYEQTAAEQEQTLFIIECSGAPAGKVRIQTDGNESWIYGFAILPEFQRRGIGRSVLSRIIRQERNRGRDIFLEVAAENNNALNLYTSCGFIPLESQDYYELKLN</sequence>
<evidence type="ECO:0000256" key="1">
    <source>
        <dbReference type="ARBA" id="ARBA00022679"/>
    </source>
</evidence>
<evidence type="ECO:0000313" key="5">
    <source>
        <dbReference type="Proteomes" id="UP000322139"/>
    </source>
</evidence>
<dbReference type="Gene3D" id="3.40.630.30">
    <property type="match status" value="1"/>
</dbReference>
<accession>A0A5D4QNT5</accession>
<feature type="domain" description="N-acetyltransferase" evidence="3">
    <location>
        <begin position="2"/>
        <end position="141"/>
    </location>
</feature>